<evidence type="ECO:0000313" key="3">
    <source>
        <dbReference type="Proteomes" id="UP000094053"/>
    </source>
</evidence>
<dbReference type="EMBL" id="MIHA01000012">
    <property type="protein sequence ID" value="ODQ88924.1"/>
    <property type="molecule type" value="Genomic_DNA"/>
</dbReference>
<dbReference type="Gene3D" id="3.10.450.50">
    <property type="match status" value="1"/>
</dbReference>
<protein>
    <recommendedName>
        <fullName evidence="1">DUF4440 domain-containing protein</fullName>
    </recommendedName>
</protein>
<sequence length="150" mass="16356">MTRPTLSDDERRLRDAHHAVDAFVAALQTAIDRGDAALYNAHFADDVLWGSPFGATVSGYDTLHAIHRRLLAAAVAGPRSRYEKVAVSAPAPDVAVAQVRRTALHADGTPVPVEQPSPFSEVALYVLVRRDGHWWLSAGQNTVVRPSDRR</sequence>
<organism evidence="2 3">
    <name type="scientific">Mycolicibacterium flavescens</name>
    <name type="common">Mycobacterium flavescens</name>
    <dbReference type="NCBI Taxonomy" id="1776"/>
    <lineage>
        <taxon>Bacteria</taxon>
        <taxon>Bacillati</taxon>
        <taxon>Actinomycetota</taxon>
        <taxon>Actinomycetes</taxon>
        <taxon>Mycobacteriales</taxon>
        <taxon>Mycobacteriaceae</taxon>
        <taxon>Mycolicibacterium</taxon>
    </lineage>
</organism>
<keyword evidence="3" id="KW-1185">Reference proteome</keyword>
<reference evidence="3" key="1">
    <citation type="submission" date="2016-09" db="EMBL/GenBank/DDBJ databases">
        <authorList>
            <person name="Greninger A.L."/>
            <person name="Jerome K.R."/>
            <person name="Mcnair B."/>
            <person name="Wallis C."/>
            <person name="Fang F."/>
        </authorList>
    </citation>
    <scope>NUCLEOTIDE SEQUENCE [LARGE SCALE GENOMIC DNA]</scope>
    <source>
        <strain evidence="3">M6</strain>
    </source>
</reference>
<evidence type="ECO:0000313" key="2">
    <source>
        <dbReference type="EMBL" id="ODQ88924.1"/>
    </source>
</evidence>
<dbReference type="InterPro" id="IPR027843">
    <property type="entry name" value="DUF4440"/>
</dbReference>
<evidence type="ECO:0000259" key="1">
    <source>
        <dbReference type="Pfam" id="PF14534"/>
    </source>
</evidence>
<dbReference type="Proteomes" id="UP000094053">
    <property type="component" value="Unassembled WGS sequence"/>
</dbReference>
<dbReference type="InterPro" id="IPR032710">
    <property type="entry name" value="NTF2-like_dom_sf"/>
</dbReference>
<dbReference type="SUPFAM" id="SSF54427">
    <property type="entry name" value="NTF2-like"/>
    <property type="match status" value="1"/>
</dbReference>
<dbReference type="STRING" id="1776.BHQ18_16990"/>
<dbReference type="OrthoDB" id="2887901at2"/>
<dbReference type="InterPro" id="IPR011944">
    <property type="entry name" value="Steroid_delta5-4_isomerase"/>
</dbReference>
<dbReference type="NCBIfam" id="TIGR02246">
    <property type="entry name" value="SgcJ/EcaC family oxidoreductase"/>
    <property type="match status" value="1"/>
</dbReference>
<dbReference type="Pfam" id="PF14534">
    <property type="entry name" value="DUF4440"/>
    <property type="match status" value="1"/>
</dbReference>
<accession>A0A1E3RGE2</accession>
<name>A0A1E3RGE2_MYCFV</name>
<dbReference type="RefSeq" id="WP_069414805.1">
    <property type="nucleotide sequence ID" value="NZ_JACKUL010000020.1"/>
</dbReference>
<feature type="domain" description="DUF4440" evidence="1">
    <location>
        <begin position="22"/>
        <end position="136"/>
    </location>
</feature>
<dbReference type="AlphaFoldDB" id="A0A1E3RGE2"/>
<gene>
    <name evidence="2" type="ORF">BHQ18_16990</name>
</gene>
<proteinExistence type="predicted"/>
<comment type="caution">
    <text evidence="2">The sequence shown here is derived from an EMBL/GenBank/DDBJ whole genome shotgun (WGS) entry which is preliminary data.</text>
</comment>